<dbReference type="STRING" id="2074.BG845_00718"/>
<comment type="caution">
    <text evidence="1">The sequence shown here is derived from an EMBL/GenBank/DDBJ whole genome shotgun (WGS) entry which is preliminary data.</text>
</comment>
<dbReference type="AlphaFoldDB" id="A0A1Y2N6M8"/>
<organism evidence="1 2">
    <name type="scientific">Pseudonocardia autotrophica</name>
    <name type="common">Amycolata autotrophica</name>
    <name type="synonym">Nocardia autotrophica</name>
    <dbReference type="NCBI Taxonomy" id="2074"/>
    <lineage>
        <taxon>Bacteria</taxon>
        <taxon>Bacillati</taxon>
        <taxon>Actinomycetota</taxon>
        <taxon>Actinomycetes</taxon>
        <taxon>Pseudonocardiales</taxon>
        <taxon>Pseudonocardiaceae</taxon>
        <taxon>Pseudonocardia</taxon>
    </lineage>
</organism>
<dbReference type="Proteomes" id="UP000194360">
    <property type="component" value="Unassembled WGS sequence"/>
</dbReference>
<gene>
    <name evidence="1" type="ORF">BG845_00718</name>
</gene>
<sequence>MCGGGDRAQTVVALRIVPLDEPPAVLGAGSPEPGGTG</sequence>
<accession>A0A1Y2N6M8</accession>
<name>A0A1Y2N6M8_PSEAH</name>
<proteinExistence type="predicted"/>
<keyword evidence="2" id="KW-1185">Reference proteome</keyword>
<reference evidence="1 2" key="1">
    <citation type="submission" date="2016-09" db="EMBL/GenBank/DDBJ databases">
        <title>Pseudonocardia autotrophica DSM535, a candidate organism with high potential of specific P450 cytochromes.</title>
        <authorList>
            <person name="Grumaz C."/>
            <person name="Vainshtein Y."/>
            <person name="Kirstahler P."/>
            <person name="Sohn K."/>
        </authorList>
    </citation>
    <scope>NUCLEOTIDE SEQUENCE [LARGE SCALE GENOMIC DNA]</scope>
    <source>
        <strain evidence="1 2">DSM 535</strain>
    </source>
</reference>
<protein>
    <submittedName>
        <fullName evidence="1">Uncharacterized protein</fullName>
    </submittedName>
</protein>
<evidence type="ECO:0000313" key="2">
    <source>
        <dbReference type="Proteomes" id="UP000194360"/>
    </source>
</evidence>
<dbReference type="EMBL" id="MIGB01000003">
    <property type="protein sequence ID" value="OSY43113.1"/>
    <property type="molecule type" value="Genomic_DNA"/>
</dbReference>
<evidence type="ECO:0000313" key="1">
    <source>
        <dbReference type="EMBL" id="OSY43113.1"/>
    </source>
</evidence>